<feature type="region of interest" description="Disordered" evidence="1">
    <location>
        <begin position="249"/>
        <end position="284"/>
    </location>
</feature>
<proteinExistence type="predicted"/>
<evidence type="ECO:0000313" key="4">
    <source>
        <dbReference type="Proteomes" id="UP000199494"/>
    </source>
</evidence>
<feature type="transmembrane region" description="Helical" evidence="2">
    <location>
        <begin position="116"/>
        <end position="135"/>
    </location>
</feature>
<evidence type="ECO:0000256" key="2">
    <source>
        <dbReference type="SAM" id="Phobius"/>
    </source>
</evidence>
<feature type="transmembrane region" description="Helical" evidence="2">
    <location>
        <begin position="156"/>
        <end position="180"/>
    </location>
</feature>
<dbReference type="Proteomes" id="UP000199494">
    <property type="component" value="Unassembled WGS sequence"/>
</dbReference>
<sequence>MRHRRAANFSNVTVRRLRAVLSVFATIALIVLTMVAALAEAGPQAQQRLALASAAAVVVMSLTRLPLIRPQGKRRHERSRLAATLGGSLIVLLWLTRASAYGYAVFVFTVGLSDTTFDATAAALAVTGRLLTLAAKTARHLAGFVVDWDFPRGLNILRYLLGLVATVPLVGFGGLLAEFVENVVLWVPVHTYELLHGWGLRAWLAVVLACVAYLPVVFVAVVTDPRRRHRRGPSLRFLAPLGEFLAHLPRGGRARGGRGQAQRDEPPRRGRSLGRPGAGMGSRGLRRLRAARWQHEYSGMEPEWRNPPFREDFREDLRRFPVVRTVRPAWLRERLASPRKQPALD</sequence>
<accession>A0A1G6LJI1</accession>
<evidence type="ECO:0000313" key="3">
    <source>
        <dbReference type="EMBL" id="SDC43359.1"/>
    </source>
</evidence>
<keyword evidence="2" id="KW-0812">Transmembrane</keyword>
<gene>
    <name evidence="3" type="ORF">SAMN05421630_10287</name>
</gene>
<organism evidence="3 4">
    <name type="scientific">Prauserella marina</name>
    <dbReference type="NCBI Taxonomy" id="530584"/>
    <lineage>
        <taxon>Bacteria</taxon>
        <taxon>Bacillati</taxon>
        <taxon>Actinomycetota</taxon>
        <taxon>Actinomycetes</taxon>
        <taxon>Pseudonocardiales</taxon>
        <taxon>Pseudonocardiaceae</taxon>
        <taxon>Prauserella</taxon>
    </lineage>
</organism>
<dbReference type="EMBL" id="FMZE01000002">
    <property type="protein sequence ID" value="SDC43359.1"/>
    <property type="molecule type" value="Genomic_DNA"/>
</dbReference>
<protein>
    <submittedName>
        <fullName evidence="3">Uncharacterized protein</fullName>
    </submittedName>
</protein>
<feature type="transmembrane region" description="Helical" evidence="2">
    <location>
        <begin position="200"/>
        <end position="222"/>
    </location>
</feature>
<keyword evidence="2" id="KW-0472">Membrane</keyword>
<feature type="transmembrane region" description="Helical" evidence="2">
    <location>
        <begin position="49"/>
        <end position="67"/>
    </location>
</feature>
<dbReference type="AlphaFoldDB" id="A0A1G6LJI1"/>
<keyword evidence="4" id="KW-1185">Reference proteome</keyword>
<evidence type="ECO:0000256" key="1">
    <source>
        <dbReference type="SAM" id="MobiDB-lite"/>
    </source>
</evidence>
<keyword evidence="2" id="KW-1133">Transmembrane helix</keyword>
<reference evidence="3 4" key="1">
    <citation type="submission" date="2016-10" db="EMBL/GenBank/DDBJ databases">
        <authorList>
            <person name="de Groot N.N."/>
        </authorList>
    </citation>
    <scope>NUCLEOTIDE SEQUENCE [LARGE SCALE GENOMIC DNA]</scope>
    <source>
        <strain evidence="3 4">CGMCC 4.5506</strain>
    </source>
</reference>
<name>A0A1G6LJI1_9PSEU</name>
<dbReference type="STRING" id="530584.SAMN05421630_10287"/>